<accession>A0AAD6WKY9</accession>
<feature type="region of interest" description="Disordered" evidence="1">
    <location>
        <begin position="1"/>
        <end position="34"/>
    </location>
</feature>
<evidence type="ECO:0000313" key="2">
    <source>
        <dbReference type="EMBL" id="KAJ7017798.1"/>
    </source>
</evidence>
<gene>
    <name evidence="2" type="ORF">C8F04DRAFT_1278752</name>
</gene>
<proteinExistence type="predicted"/>
<dbReference type="Proteomes" id="UP001218188">
    <property type="component" value="Unassembled WGS sequence"/>
</dbReference>
<dbReference type="EMBL" id="JARJCM010000378">
    <property type="protein sequence ID" value="KAJ7017798.1"/>
    <property type="molecule type" value="Genomic_DNA"/>
</dbReference>
<name>A0AAD6WKY9_9AGAR</name>
<comment type="caution">
    <text evidence="2">The sequence shown here is derived from an EMBL/GenBank/DDBJ whole genome shotgun (WGS) entry which is preliminary data.</text>
</comment>
<reference evidence="2" key="1">
    <citation type="submission" date="2023-03" db="EMBL/GenBank/DDBJ databases">
        <title>Massive genome expansion in bonnet fungi (Mycena s.s.) driven by repeated elements and novel gene families across ecological guilds.</title>
        <authorList>
            <consortium name="Lawrence Berkeley National Laboratory"/>
            <person name="Harder C.B."/>
            <person name="Miyauchi S."/>
            <person name="Viragh M."/>
            <person name="Kuo A."/>
            <person name="Thoen E."/>
            <person name="Andreopoulos B."/>
            <person name="Lu D."/>
            <person name="Skrede I."/>
            <person name="Drula E."/>
            <person name="Henrissat B."/>
            <person name="Morin E."/>
            <person name="Kohler A."/>
            <person name="Barry K."/>
            <person name="LaButti K."/>
            <person name="Morin E."/>
            <person name="Salamov A."/>
            <person name="Lipzen A."/>
            <person name="Mereny Z."/>
            <person name="Hegedus B."/>
            <person name="Baldrian P."/>
            <person name="Stursova M."/>
            <person name="Weitz H."/>
            <person name="Taylor A."/>
            <person name="Grigoriev I.V."/>
            <person name="Nagy L.G."/>
            <person name="Martin F."/>
            <person name="Kauserud H."/>
        </authorList>
    </citation>
    <scope>NUCLEOTIDE SEQUENCE</scope>
    <source>
        <strain evidence="2">CBHHK200</strain>
    </source>
</reference>
<dbReference type="AlphaFoldDB" id="A0AAD6WKY9"/>
<protein>
    <submittedName>
        <fullName evidence="2">Uncharacterized protein</fullName>
    </submittedName>
</protein>
<organism evidence="2 3">
    <name type="scientific">Mycena alexandri</name>
    <dbReference type="NCBI Taxonomy" id="1745969"/>
    <lineage>
        <taxon>Eukaryota</taxon>
        <taxon>Fungi</taxon>
        <taxon>Dikarya</taxon>
        <taxon>Basidiomycota</taxon>
        <taxon>Agaricomycotina</taxon>
        <taxon>Agaricomycetes</taxon>
        <taxon>Agaricomycetidae</taxon>
        <taxon>Agaricales</taxon>
        <taxon>Marasmiineae</taxon>
        <taxon>Mycenaceae</taxon>
        <taxon>Mycena</taxon>
    </lineage>
</organism>
<keyword evidence="3" id="KW-1185">Reference proteome</keyword>
<sequence>MDPNCIPDNPDISGIGAGRPVRSPACARPSAPRITPAATPCRLDTLPRHAPRAARPVLALGVVHDRFSTRCAPPLAPAIPRPNPPQKRFHHLEPCACATVGLAPDALPRLRPPFRPSVHPSDDTLPLPLPLRVHHVGFSARCAPPLAPALPAPRITPATTPCRLGTLPQYAAQFSRPPLPLRARYGPFSARCAPPLAPAVPCPNPPQKRVHHLEVPCPRAHLKSPTSYWPCACATAGLAPGALPRLRPRFRPRFTPATIPCR</sequence>
<evidence type="ECO:0000313" key="3">
    <source>
        <dbReference type="Proteomes" id="UP001218188"/>
    </source>
</evidence>
<evidence type="ECO:0000256" key="1">
    <source>
        <dbReference type="SAM" id="MobiDB-lite"/>
    </source>
</evidence>